<organism evidence="2 3">
    <name type="scientific">Salinicoccus roseus</name>
    <dbReference type="NCBI Taxonomy" id="45670"/>
    <lineage>
        <taxon>Bacteria</taxon>
        <taxon>Bacillati</taxon>
        <taxon>Bacillota</taxon>
        <taxon>Bacilli</taxon>
        <taxon>Bacillales</taxon>
        <taxon>Staphylococcaceae</taxon>
        <taxon>Salinicoccus</taxon>
    </lineage>
</organism>
<evidence type="ECO:0000313" key="3">
    <source>
        <dbReference type="Proteomes" id="UP000527860"/>
    </source>
</evidence>
<evidence type="ECO:0000313" key="2">
    <source>
        <dbReference type="EMBL" id="MDB0579456.1"/>
    </source>
</evidence>
<dbReference type="Gene3D" id="3.40.50.620">
    <property type="entry name" value="HUPs"/>
    <property type="match status" value="1"/>
</dbReference>
<keyword evidence="3" id="KW-1185">Reference proteome</keyword>
<dbReference type="InterPro" id="IPR003848">
    <property type="entry name" value="DUF218"/>
</dbReference>
<accession>A0ABT4YF73</accession>
<dbReference type="GeneID" id="77844225"/>
<dbReference type="EMBL" id="JABEVU030000001">
    <property type="protein sequence ID" value="MDB0579456.1"/>
    <property type="molecule type" value="Genomic_DNA"/>
</dbReference>
<comment type="caution">
    <text evidence="2">The sequence shown here is derived from an EMBL/GenBank/DDBJ whole genome shotgun (WGS) entry which is preliminary data.</text>
</comment>
<reference evidence="2 3" key="2">
    <citation type="submission" date="2022-12" db="EMBL/GenBank/DDBJ databases">
        <title>Genome analysis and biological profiling of marine Salinicoccus roseus MOSEL-ME25.</title>
        <authorList>
            <person name="Mirza F.T."/>
            <person name="Xie Y."/>
            <person name="Shinwari Z.K."/>
        </authorList>
    </citation>
    <scope>NUCLEOTIDE SEQUENCE [LARGE SCALE GENOMIC DNA]</scope>
    <source>
        <strain evidence="2 3">MOSEL-ME25</strain>
    </source>
</reference>
<dbReference type="Pfam" id="PF02698">
    <property type="entry name" value="DUF218"/>
    <property type="match status" value="1"/>
</dbReference>
<dbReference type="InterPro" id="IPR014729">
    <property type="entry name" value="Rossmann-like_a/b/a_fold"/>
</dbReference>
<dbReference type="RefSeq" id="WP_052443612.1">
    <property type="nucleotide sequence ID" value="NZ_JABEVU030000001.1"/>
</dbReference>
<gene>
    <name evidence="2" type="ORF">F7P68_0002860</name>
</gene>
<protein>
    <submittedName>
        <fullName evidence="2">YdcF family protein</fullName>
    </submittedName>
</protein>
<proteinExistence type="predicted"/>
<dbReference type="Proteomes" id="UP000527860">
    <property type="component" value="Unassembled WGS sequence"/>
</dbReference>
<evidence type="ECO:0000259" key="1">
    <source>
        <dbReference type="Pfam" id="PF02698"/>
    </source>
</evidence>
<dbReference type="CDD" id="cd06259">
    <property type="entry name" value="YdcF-like"/>
    <property type="match status" value="1"/>
</dbReference>
<name>A0ABT4YF73_9STAP</name>
<sequence length="95" mass="11484">MEKDATSTYTNAKNTIEIMESLDMYSALIVTSDWHIKRSKYIYDKLNDDSFKFRYISALPMQKGRWNESSDAFYIWYSEYIKLWAYSLGIYRWSE</sequence>
<feature type="domain" description="DUF218" evidence="1">
    <location>
        <begin position="1"/>
        <end position="81"/>
    </location>
</feature>
<reference evidence="3" key="1">
    <citation type="submission" date="2020-04" db="EMBL/GenBank/DDBJ databases">
        <title>Genome analysis and biological profiling of marine Cellulosimicrobium funkei MOSEL-ME6.</title>
        <authorList>
            <person name="Tanveer F."/>
            <person name="Xie Y."/>
            <person name="Shinwari Z.K."/>
        </authorList>
    </citation>
    <scope>NUCLEOTIDE SEQUENCE [LARGE SCALE GENOMIC DNA]</scope>
    <source>
        <strain evidence="3">MOSEL-ME25</strain>
    </source>
</reference>